<keyword evidence="2" id="KW-1185">Reference proteome</keyword>
<dbReference type="AlphaFoldDB" id="A0A2T0N0F9"/>
<organism evidence="1 2">
    <name type="scientific">Nonomuraea fuscirosea</name>
    <dbReference type="NCBI Taxonomy" id="1291556"/>
    <lineage>
        <taxon>Bacteria</taxon>
        <taxon>Bacillati</taxon>
        <taxon>Actinomycetota</taxon>
        <taxon>Actinomycetes</taxon>
        <taxon>Streptosporangiales</taxon>
        <taxon>Streptosporangiaceae</taxon>
        <taxon>Nonomuraea</taxon>
    </lineage>
</organism>
<accession>A0A2T0N0F9</accession>
<protein>
    <submittedName>
        <fullName evidence="1">Uncharacterized protein</fullName>
    </submittedName>
</protein>
<gene>
    <name evidence="1" type="ORF">B0I32_10725</name>
</gene>
<comment type="caution">
    <text evidence="1">The sequence shown here is derived from an EMBL/GenBank/DDBJ whole genome shotgun (WGS) entry which is preliminary data.</text>
</comment>
<reference evidence="1 2" key="1">
    <citation type="submission" date="2018-03" db="EMBL/GenBank/DDBJ databases">
        <title>Genomic Encyclopedia of Type Strains, Phase III (KMG-III): the genomes of soil and plant-associated and newly described type strains.</title>
        <authorList>
            <person name="Whitman W."/>
        </authorList>
    </citation>
    <scope>NUCLEOTIDE SEQUENCE [LARGE SCALE GENOMIC DNA]</scope>
    <source>
        <strain evidence="1 2">CGMCC 4.7104</strain>
    </source>
</reference>
<dbReference type="OrthoDB" id="3530961at2"/>
<proteinExistence type="predicted"/>
<dbReference type="RefSeq" id="WP_106240270.1">
    <property type="nucleotide sequence ID" value="NZ_PVNG01000007.1"/>
</dbReference>
<sequence>MSPAQHHHRRELISGLRALAAFLDSHPQVPVPRYGPVRVSVHTNYDTDASTEAEAITEVGRIAALLGTTPIAENGHHIAGIAFGSVRYEAILVTQAAMERRAARDSYRDVIALNEIEGA</sequence>
<dbReference type="Proteomes" id="UP000238312">
    <property type="component" value="Unassembled WGS sequence"/>
</dbReference>
<dbReference type="EMBL" id="PVNG01000007">
    <property type="protein sequence ID" value="PRX65265.1"/>
    <property type="molecule type" value="Genomic_DNA"/>
</dbReference>
<evidence type="ECO:0000313" key="2">
    <source>
        <dbReference type="Proteomes" id="UP000238312"/>
    </source>
</evidence>
<name>A0A2T0N0F9_9ACTN</name>
<evidence type="ECO:0000313" key="1">
    <source>
        <dbReference type="EMBL" id="PRX65265.1"/>
    </source>
</evidence>